<dbReference type="Proteomes" id="UP001634394">
    <property type="component" value="Unassembled WGS sequence"/>
</dbReference>
<dbReference type="EMBL" id="JBJQND010000009">
    <property type="protein sequence ID" value="KAL3865661.1"/>
    <property type="molecule type" value="Genomic_DNA"/>
</dbReference>
<accession>A0ABD3VX18</accession>
<sequence length="94" mass="10913">MGNTHARKTITTNLKVWSYEPCLLDASVWSRDVTSEKCIGNNFEAGYNGWVRNDLHITWKDEVTKEYIIVSTLQTKLEDAIREEMDWAADEDMN</sequence>
<evidence type="ECO:0000313" key="2">
    <source>
        <dbReference type="Proteomes" id="UP001634394"/>
    </source>
</evidence>
<gene>
    <name evidence="1" type="ORF">ACJMK2_043025</name>
</gene>
<dbReference type="AlphaFoldDB" id="A0ABD3VX18"/>
<comment type="caution">
    <text evidence="1">The sequence shown here is derived from an EMBL/GenBank/DDBJ whole genome shotgun (WGS) entry which is preliminary data.</text>
</comment>
<proteinExistence type="predicted"/>
<organism evidence="1 2">
    <name type="scientific">Sinanodonta woodiana</name>
    <name type="common">Chinese pond mussel</name>
    <name type="synonym">Anodonta woodiana</name>
    <dbReference type="NCBI Taxonomy" id="1069815"/>
    <lineage>
        <taxon>Eukaryota</taxon>
        <taxon>Metazoa</taxon>
        <taxon>Spiralia</taxon>
        <taxon>Lophotrochozoa</taxon>
        <taxon>Mollusca</taxon>
        <taxon>Bivalvia</taxon>
        <taxon>Autobranchia</taxon>
        <taxon>Heteroconchia</taxon>
        <taxon>Palaeoheterodonta</taxon>
        <taxon>Unionida</taxon>
        <taxon>Unionoidea</taxon>
        <taxon>Unionidae</taxon>
        <taxon>Unioninae</taxon>
        <taxon>Sinanodonta</taxon>
    </lineage>
</organism>
<protein>
    <submittedName>
        <fullName evidence="1">Uncharacterized protein</fullName>
    </submittedName>
</protein>
<reference evidence="1 2" key="1">
    <citation type="submission" date="2024-11" db="EMBL/GenBank/DDBJ databases">
        <title>Chromosome-level genome assembly of the freshwater bivalve Anodonta woodiana.</title>
        <authorList>
            <person name="Chen X."/>
        </authorList>
    </citation>
    <scope>NUCLEOTIDE SEQUENCE [LARGE SCALE GENOMIC DNA]</scope>
    <source>
        <strain evidence="1">MN2024</strain>
        <tissue evidence="1">Gills</tissue>
    </source>
</reference>
<evidence type="ECO:0000313" key="1">
    <source>
        <dbReference type="EMBL" id="KAL3865661.1"/>
    </source>
</evidence>
<keyword evidence="2" id="KW-1185">Reference proteome</keyword>
<name>A0ABD3VX18_SINWO</name>